<feature type="non-terminal residue" evidence="2">
    <location>
        <position position="1"/>
    </location>
</feature>
<evidence type="ECO:0000313" key="2">
    <source>
        <dbReference type="EMBL" id="KAG9661524.1"/>
    </source>
</evidence>
<dbReference type="Proteomes" id="UP000767238">
    <property type="component" value="Unassembled WGS sequence"/>
</dbReference>
<dbReference type="EMBL" id="JAHFXF010001929">
    <property type="protein sequence ID" value="KAG9661524.1"/>
    <property type="molecule type" value="Genomic_DNA"/>
</dbReference>
<protein>
    <recommendedName>
        <fullName evidence="1">PD-(D/E)XK nuclease-like domain-containing protein</fullName>
    </recommendedName>
</protein>
<evidence type="ECO:0000259" key="1">
    <source>
        <dbReference type="Pfam" id="PF20516"/>
    </source>
</evidence>
<feature type="domain" description="PD-(D/E)XK nuclease-like" evidence="1">
    <location>
        <begin position="2"/>
        <end position="183"/>
    </location>
</feature>
<sequence length="191" mass="20941">MLADVDRIADKACELSEDAESEAAWNCFVHGPLCMLAESSSRYGQFVTIKNIVHATINPGLLNPASQDSQPIRSKMVDFAIVLRPDDRLTSALPLTGRYIDGGVQSFNHTRYGPLTNKPIVVSIETKPEGESLREAEVQLAVWAAAHFARLRDLLDGSKAETTDLPWLPLLIAQGPQWYFLFASRSAAGTT</sequence>
<organism evidence="2 4">
    <name type="scientific">Aureobasidium melanogenum</name>
    <name type="common">Aureobasidium pullulans var. melanogenum</name>
    <dbReference type="NCBI Taxonomy" id="46634"/>
    <lineage>
        <taxon>Eukaryota</taxon>
        <taxon>Fungi</taxon>
        <taxon>Dikarya</taxon>
        <taxon>Ascomycota</taxon>
        <taxon>Pezizomycotina</taxon>
        <taxon>Dothideomycetes</taxon>
        <taxon>Dothideomycetidae</taxon>
        <taxon>Dothideales</taxon>
        <taxon>Saccotheciaceae</taxon>
        <taxon>Aureobasidium</taxon>
    </lineage>
</organism>
<proteinExistence type="predicted"/>
<gene>
    <name evidence="2" type="ORF">KCU76_g19325</name>
    <name evidence="3" type="ORF">KCV03_g10345</name>
</gene>
<reference evidence="2" key="2">
    <citation type="submission" date="2021-08" db="EMBL/GenBank/DDBJ databases">
        <authorList>
            <person name="Gostincar C."/>
            <person name="Sun X."/>
            <person name="Song Z."/>
            <person name="Gunde-Cimerman N."/>
        </authorList>
    </citation>
    <scope>NUCLEOTIDE SEQUENCE</scope>
    <source>
        <strain evidence="3">EXF-8016</strain>
        <strain evidence="2">EXF-9911</strain>
    </source>
</reference>
<dbReference type="Pfam" id="PF20516">
    <property type="entry name" value="PDDEXK_12"/>
    <property type="match status" value="1"/>
</dbReference>
<dbReference type="AlphaFoldDB" id="A0A9P8DWC3"/>
<name>A0A9P8DWC3_AURME</name>
<accession>A0A9P8DWC3</accession>
<evidence type="ECO:0000313" key="4">
    <source>
        <dbReference type="Proteomes" id="UP000779574"/>
    </source>
</evidence>
<dbReference type="InterPro" id="IPR046797">
    <property type="entry name" value="PDDEXK_12"/>
</dbReference>
<evidence type="ECO:0000313" key="3">
    <source>
        <dbReference type="EMBL" id="KAH0209212.1"/>
    </source>
</evidence>
<dbReference type="Proteomes" id="UP000779574">
    <property type="component" value="Unassembled WGS sequence"/>
</dbReference>
<comment type="caution">
    <text evidence="2">The sequence shown here is derived from an EMBL/GenBank/DDBJ whole genome shotgun (WGS) entry which is preliminary data.</text>
</comment>
<dbReference type="EMBL" id="JAHFYH010000271">
    <property type="protein sequence ID" value="KAH0209212.1"/>
    <property type="molecule type" value="Genomic_DNA"/>
</dbReference>
<reference evidence="2" key="1">
    <citation type="journal article" date="2021" name="J Fungi (Basel)">
        <title>Virulence traits and population genomics of the black yeast Aureobasidium melanogenum.</title>
        <authorList>
            <person name="Cernosa A."/>
            <person name="Sun X."/>
            <person name="Gostincar C."/>
            <person name="Fang C."/>
            <person name="Gunde-Cimerman N."/>
            <person name="Song Z."/>
        </authorList>
    </citation>
    <scope>NUCLEOTIDE SEQUENCE</scope>
    <source>
        <strain evidence="3">EXF-8016</strain>
        <strain evidence="2">EXF-9911</strain>
    </source>
</reference>